<protein>
    <submittedName>
        <fullName evidence="2">FRG domain-containing protein</fullName>
    </submittedName>
</protein>
<comment type="caution">
    <text evidence="2">The sequence shown here is derived from an EMBL/GenBank/DDBJ whole genome shotgun (WGS) entry which is preliminary data.</text>
</comment>
<accession>A0ABT6EI10</accession>
<organism evidence="2 3">
    <name type="scientific">Klebsiella huaxiensis</name>
    <dbReference type="NCBI Taxonomy" id="2153354"/>
    <lineage>
        <taxon>Bacteria</taxon>
        <taxon>Pseudomonadati</taxon>
        <taxon>Pseudomonadota</taxon>
        <taxon>Gammaproteobacteria</taxon>
        <taxon>Enterobacterales</taxon>
        <taxon>Enterobacteriaceae</taxon>
        <taxon>Klebsiella/Raoultella group</taxon>
        <taxon>Klebsiella</taxon>
    </lineage>
</organism>
<reference evidence="2" key="1">
    <citation type="submission" date="2023-03" db="EMBL/GenBank/DDBJ databases">
        <title>identification of new KPC variant in Klebsiella huaxiensis from the Hospital Sewage Samples in China.</title>
        <authorList>
            <person name="Wu Y."/>
        </authorList>
    </citation>
    <scope>NUCLEOTIDE SEQUENCE</scope>
    <source>
        <strain evidence="2">ZR-9</strain>
    </source>
</reference>
<dbReference type="SMART" id="SM00901">
    <property type="entry name" value="FRG"/>
    <property type="match status" value="1"/>
</dbReference>
<dbReference type="RefSeq" id="WP_267985968.1">
    <property type="nucleotide sequence ID" value="NZ_JAPQEX020000001.1"/>
</dbReference>
<gene>
    <name evidence="2" type="ORF">OXR69_020380</name>
</gene>
<name>A0ABT6EI10_9ENTR</name>
<evidence type="ECO:0000259" key="1">
    <source>
        <dbReference type="SMART" id="SM00901"/>
    </source>
</evidence>
<dbReference type="Pfam" id="PF08867">
    <property type="entry name" value="FRG"/>
    <property type="match status" value="1"/>
</dbReference>
<keyword evidence="3" id="KW-1185">Reference proteome</keyword>
<feature type="domain" description="FRG" evidence="1">
    <location>
        <begin position="174"/>
        <end position="273"/>
    </location>
</feature>
<evidence type="ECO:0000313" key="2">
    <source>
        <dbReference type="EMBL" id="MDG1644209.1"/>
    </source>
</evidence>
<proteinExistence type="predicted"/>
<dbReference type="EMBL" id="JAPQEX020000001">
    <property type="protein sequence ID" value="MDG1644209.1"/>
    <property type="molecule type" value="Genomic_DNA"/>
</dbReference>
<dbReference type="InterPro" id="IPR014966">
    <property type="entry name" value="FRG-dom"/>
</dbReference>
<sequence length="431" mass="49794">MYNLLVTAREGAWDEKSYEFDRSRFLEYTTESIAAIFQSLTPDLIETLKGYPCLFAYEGDINDLRIGKLNSIKERGRKIFIEFELNENLPPIRFEKIKPLAMLLDFRNWEMNRTHWAVKDEDLFLRLKEAGIIKDEHVLEPEKSVRLSAKKYNNPKVTTVQGFIAKVISAERKVGSEVFYRGHSNKSKYKLEPSLFRKDDEGNPLHLESEHLLYKELIVSNSADFQSDVNTLDTLVRMQHYSLPTRLLDITSNPLIALYFSCKSAHTEDGEVIIFSMKRSDVKYFDSDVASCIANLARLPKKDKDDIDFDHPNFNEQIAIKKLGHFIREEKSYFEMNILAEDLRRIICVKGKKSNARISSQSGAFILYGLDAVMSEEGTSEIAITRITVENKKQILKELDLLNINESTVFPYIENSAKYIAEKYKFDKESA</sequence>
<evidence type="ECO:0000313" key="3">
    <source>
        <dbReference type="Proteomes" id="UP001075001"/>
    </source>
</evidence>
<dbReference type="Proteomes" id="UP001075001">
    <property type="component" value="Unassembled WGS sequence"/>
</dbReference>